<dbReference type="Gene3D" id="3.90.1200.10">
    <property type="match status" value="1"/>
</dbReference>
<accession>A0A6J6DDT8</accession>
<dbReference type="EMBL" id="CAEZTG010000034">
    <property type="protein sequence ID" value="CAB4560423.1"/>
    <property type="molecule type" value="Genomic_DNA"/>
</dbReference>
<sequence length="468" mass="52845">MGVANVRPSLAPTEPMTEQPLQDTQQVQTWLEANFGGTVTSIWRQPRWRPVWFAEVERDGQSHSLVVRGDRTDMPLIFPLRHEMTLQAMLHERDIATPAVHGWIDEPMAYVMDRVGGQQHFENTSDADRASAVDDYLQILARMHALDVEPFATAGIMRAESPELSGLLGLRQYETVYRSTKNGPDPFMEFCLGWLRRNPPQSKGRESVICWDSGQFHNADGRIVAVLDLEIGHIGDPMMDLAAWRMRDTIVGYGDFPTLYARYEELSGTEIDIDALMRHHFAFTLTNQLALGQAVRRPNVDTDLMTNMQWCYETNLFATEALAEILQVELPTVDEPEVREGRASTPVEHMATVLKSLSVGDGAVDDEFLKYRLRSLFREARHAARAIEIGDQVSNDDLDDLHQLLGHRPTDWFTGEAELEAFVLADAGTGTYDEELLVLFHKRNLRAHQLLGPPGSAMATHLPIQTFR</sequence>
<reference evidence="3" key="1">
    <citation type="submission" date="2020-05" db="EMBL/GenBank/DDBJ databases">
        <authorList>
            <person name="Chiriac C."/>
            <person name="Salcher M."/>
            <person name="Ghai R."/>
            <person name="Kavagutti S V."/>
        </authorList>
    </citation>
    <scope>NUCLEOTIDE SEQUENCE</scope>
</reference>
<protein>
    <submittedName>
        <fullName evidence="3">Unannotated protein</fullName>
    </submittedName>
</protein>
<evidence type="ECO:0000256" key="1">
    <source>
        <dbReference type="SAM" id="MobiDB-lite"/>
    </source>
</evidence>
<organism evidence="3">
    <name type="scientific">freshwater metagenome</name>
    <dbReference type="NCBI Taxonomy" id="449393"/>
    <lineage>
        <taxon>unclassified sequences</taxon>
        <taxon>metagenomes</taxon>
        <taxon>ecological metagenomes</taxon>
    </lineage>
</organism>
<feature type="region of interest" description="Disordered" evidence="1">
    <location>
        <begin position="1"/>
        <end position="24"/>
    </location>
</feature>
<evidence type="ECO:0000259" key="2">
    <source>
        <dbReference type="Pfam" id="PF01636"/>
    </source>
</evidence>
<evidence type="ECO:0000313" key="3">
    <source>
        <dbReference type="EMBL" id="CAB4560423.1"/>
    </source>
</evidence>
<dbReference type="Pfam" id="PF01636">
    <property type="entry name" value="APH"/>
    <property type="match status" value="1"/>
</dbReference>
<dbReference type="SUPFAM" id="SSF56112">
    <property type="entry name" value="Protein kinase-like (PK-like)"/>
    <property type="match status" value="1"/>
</dbReference>
<dbReference type="InterPro" id="IPR002575">
    <property type="entry name" value="Aminoglycoside_PTrfase"/>
</dbReference>
<name>A0A6J6DDT8_9ZZZZ</name>
<dbReference type="InterPro" id="IPR011009">
    <property type="entry name" value="Kinase-like_dom_sf"/>
</dbReference>
<dbReference type="AlphaFoldDB" id="A0A6J6DDT8"/>
<proteinExistence type="predicted"/>
<feature type="domain" description="Aminoglycoside phosphotransferase" evidence="2">
    <location>
        <begin position="65"/>
        <end position="242"/>
    </location>
</feature>
<gene>
    <name evidence="3" type="ORF">UFOPK1603_00525</name>
</gene>